<dbReference type="Gene3D" id="3.40.640.10">
    <property type="entry name" value="Type I PLP-dependent aspartate aminotransferase-like (Major domain)"/>
    <property type="match status" value="1"/>
</dbReference>
<dbReference type="SUPFAM" id="SSF53383">
    <property type="entry name" value="PLP-dependent transferases"/>
    <property type="match status" value="1"/>
</dbReference>
<dbReference type="NCBIfam" id="TIGR01326">
    <property type="entry name" value="OAH_OAS_sulfhy"/>
    <property type="match status" value="1"/>
</dbReference>
<comment type="cofactor">
    <cofactor evidence="1 5">
        <name>pyridoxal 5'-phosphate</name>
        <dbReference type="ChEBI" id="CHEBI:597326"/>
    </cofactor>
</comment>
<evidence type="ECO:0000256" key="6">
    <source>
        <dbReference type="SAM" id="MobiDB-lite"/>
    </source>
</evidence>
<dbReference type="EMBL" id="CP137852">
    <property type="protein sequence ID" value="WPB83531.1"/>
    <property type="molecule type" value="Genomic_DNA"/>
</dbReference>
<dbReference type="GO" id="GO:0016740">
    <property type="term" value="F:transferase activity"/>
    <property type="evidence" value="ECO:0007669"/>
    <property type="project" value="UniProtKB-KW"/>
</dbReference>
<dbReference type="PANTHER" id="PTHR43797">
    <property type="entry name" value="HOMOCYSTEINE/CYSTEINE SYNTHASE"/>
    <property type="match status" value="1"/>
</dbReference>
<dbReference type="RefSeq" id="WP_318647506.1">
    <property type="nucleotide sequence ID" value="NZ_CP137852.1"/>
</dbReference>
<protein>
    <submittedName>
        <fullName evidence="7">PLP-dependent transferase</fullName>
    </submittedName>
</protein>
<dbReference type="Gene3D" id="3.90.1150.10">
    <property type="entry name" value="Aspartate Aminotransferase, domain 1"/>
    <property type="match status" value="1"/>
</dbReference>
<dbReference type="PANTHER" id="PTHR43797:SF2">
    <property type="entry name" value="HOMOCYSTEINE_CYSTEINE SYNTHASE"/>
    <property type="match status" value="1"/>
</dbReference>
<proteinExistence type="inferred from homology"/>
<organism evidence="7 8">
    <name type="scientific">Sediminicoccus rosea</name>
    <dbReference type="NCBI Taxonomy" id="1225128"/>
    <lineage>
        <taxon>Bacteria</taxon>
        <taxon>Pseudomonadati</taxon>
        <taxon>Pseudomonadota</taxon>
        <taxon>Alphaproteobacteria</taxon>
        <taxon>Acetobacterales</taxon>
        <taxon>Roseomonadaceae</taxon>
        <taxon>Sediminicoccus</taxon>
    </lineage>
</organism>
<feature type="region of interest" description="Disordered" evidence="6">
    <location>
        <begin position="1"/>
        <end position="23"/>
    </location>
</feature>
<accession>A0ABZ0PDD1</accession>
<sequence>MTYTNPETIALHGGSHRADPNTGSVAVPIHQTTSFQFQDTGHAARLFGLAELGNIYTRIMNPTCDALETRIAQLEGGAAALAVGSGQAATSFCVMNLCEAGDNIVSSTDLYGGTYNLFANTLKQFGIEVRFVDPADPEAFARATDARTRCYYAETLPNPKLQVFPIAEVAAIGRRLGVPLIMDNTAAPIICKPFQHGAAIVMHSTTKWIGGHGTSIGGIVVDGGNFDWEAGGDRFPTLNKPDPSYHGAVWSQAAKPLGPIAYILRMRTCLLRDIGAPMAPFNAFMFLQGLETLPLRMERHCSNAIRVAAYLAAHPKVSRVIHPSLAEGEAKRRAEAYLKGGYGSLMGFELKGGKEAGQAFIEKLKMFYHVANIGDARSLAIHPATTTHSQLNEAEQAASGVTPGYIRLSIGIEHIDDILADLEQALA</sequence>
<comment type="similarity">
    <text evidence="2 5">Belongs to the trans-sulfuration enzymes family.</text>
</comment>
<evidence type="ECO:0000256" key="4">
    <source>
        <dbReference type="ARBA" id="ARBA00022898"/>
    </source>
</evidence>
<evidence type="ECO:0000256" key="1">
    <source>
        <dbReference type="ARBA" id="ARBA00001933"/>
    </source>
</evidence>
<dbReference type="PIRSF" id="PIRSF001434">
    <property type="entry name" value="CGS"/>
    <property type="match status" value="1"/>
</dbReference>
<evidence type="ECO:0000256" key="3">
    <source>
        <dbReference type="ARBA" id="ARBA00022679"/>
    </source>
</evidence>
<gene>
    <name evidence="7" type="ORF">R9Z33_15620</name>
</gene>
<dbReference type="InterPro" id="IPR015424">
    <property type="entry name" value="PyrdxlP-dep_Trfase"/>
</dbReference>
<evidence type="ECO:0000256" key="2">
    <source>
        <dbReference type="ARBA" id="ARBA00009077"/>
    </source>
</evidence>
<dbReference type="CDD" id="cd00614">
    <property type="entry name" value="CGS_like"/>
    <property type="match status" value="1"/>
</dbReference>
<dbReference type="InterPro" id="IPR000277">
    <property type="entry name" value="Cys/Met-Metab_PyrdxlP-dep_enz"/>
</dbReference>
<dbReference type="Pfam" id="PF01053">
    <property type="entry name" value="Cys_Met_Meta_PP"/>
    <property type="match status" value="1"/>
</dbReference>
<dbReference type="InterPro" id="IPR006235">
    <property type="entry name" value="OAc-hSer/O-AcSer_sulfhydrylase"/>
</dbReference>
<dbReference type="InterPro" id="IPR015422">
    <property type="entry name" value="PyrdxlP-dep_Trfase_small"/>
</dbReference>
<dbReference type="Proteomes" id="UP001305521">
    <property type="component" value="Chromosome"/>
</dbReference>
<keyword evidence="4 5" id="KW-0663">Pyridoxal phosphate</keyword>
<evidence type="ECO:0000313" key="7">
    <source>
        <dbReference type="EMBL" id="WPB83531.1"/>
    </source>
</evidence>
<reference evidence="7 8" key="1">
    <citation type="submission" date="2023-11" db="EMBL/GenBank/DDBJ databases">
        <title>Arctic aerobic anoxygenic photoheterotroph Sediminicoccus rosea KRV36 adapts its photosynthesis to long days of polar summer.</title>
        <authorList>
            <person name="Tomasch J."/>
            <person name="Kopejtka K."/>
            <person name="Bily T."/>
            <person name="Gardiner A.T."/>
            <person name="Gardian Z."/>
            <person name="Shivaramu S."/>
            <person name="Koblizek M."/>
            <person name="Engelhardt F."/>
            <person name="Kaftan D."/>
        </authorList>
    </citation>
    <scope>NUCLEOTIDE SEQUENCE [LARGE SCALE GENOMIC DNA]</scope>
    <source>
        <strain evidence="7 8">R-30</strain>
    </source>
</reference>
<evidence type="ECO:0000313" key="8">
    <source>
        <dbReference type="Proteomes" id="UP001305521"/>
    </source>
</evidence>
<keyword evidence="3 7" id="KW-0808">Transferase</keyword>
<evidence type="ECO:0000256" key="5">
    <source>
        <dbReference type="RuleBase" id="RU362118"/>
    </source>
</evidence>
<keyword evidence="8" id="KW-1185">Reference proteome</keyword>
<name>A0ABZ0PDD1_9PROT</name>
<dbReference type="InterPro" id="IPR015421">
    <property type="entry name" value="PyrdxlP-dep_Trfase_major"/>
</dbReference>